<evidence type="ECO:0000256" key="4">
    <source>
        <dbReference type="ARBA" id="ARBA00022691"/>
    </source>
</evidence>
<organism evidence="7 8">
    <name type="scientific">Alloscardovia macacae</name>
    <dbReference type="NCBI Taxonomy" id="1160091"/>
    <lineage>
        <taxon>Bacteria</taxon>
        <taxon>Bacillati</taxon>
        <taxon>Actinomycetota</taxon>
        <taxon>Actinomycetes</taxon>
        <taxon>Bifidobacteriales</taxon>
        <taxon>Bifidobacteriaceae</taxon>
        <taxon>Alloscardovia</taxon>
    </lineage>
</organism>
<dbReference type="InterPro" id="IPR029063">
    <property type="entry name" value="SAM-dependent_MTases_sf"/>
</dbReference>
<dbReference type="GO" id="GO:0008276">
    <property type="term" value="F:protein methyltransferase activity"/>
    <property type="evidence" value="ECO:0007669"/>
    <property type="project" value="InterPro"/>
</dbReference>
<name>A0A261F871_9BIFI</name>
<sequence>MVLVTGEAPEELVFHSDMRVRTVLQQCAHALYEAGVGSVAGSDADAQAVAAHEARVLFAEAFGLTSSDVQAAVLMDKRVEELGWAVGAGVGARATEAATSARMGESLKFFAEWTGRRARREPLQHIVGHAPFRYLDLKVGPGVFVPRPETELLVDEALEYAKYVRARRAQEDEGDECDEGVEGAEGAEKARPLRIVDLCAGSGALGLAAATEIPGSEVWAVELSETAYAYTQKNADLVRGAHPDMAMYYEVIRADATSPDTLKTFDGTVDILLSNPPYIPQKDIPEQIEAREYDPALALYGASEDGMKIPAAIIHRASMLLRTGGLLLMEHDWQQGEATRAVAGECGFEQVQTKKDFAGKDRYLYAVKSS</sequence>
<evidence type="ECO:0000256" key="2">
    <source>
        <dbReference type="ARBA" id="ARBA00022603"/>
    </source>
</evidence>
<comment type="caution">
    <text evidence="7">The sequence shown here is derived from an EMBL/GenBank/DDBJ whole genome shotgun (WGS) entry which is preliminary data.</text>
</comment>
<gene>
    <name evidence="7" type="ORF">ALMA_0401</name>
</gene>
<proteinExistence type="predicted"/>
<feature type="domain" description="Methyltransferase small" evidence="6">
    <location>
        <begin position="194"/>
        <end position="285"/>
    </location>
</feature>
<accession>A0A261F871</accession>
<evidence type="ECO:0000256" key="3">
    <source>
        <dbReference type="ARBA" id="ARBA00022679"/>
    </source>
</evidence>
<dbReference type="AlphaFoldDB" id="A0A261F871"/>
<dbReference type="GO" id="GO:0003676">
    <property type="term" value="F:nucleic acid binding"/>
    <property type="evidence" value="ECO:0007669"/>
    <property type="project" value="InterPro"/>
</dbReference>
<evidence type="ECO:0000313" key="8">
    <source>
        <dbReference type="Proteomes" id="UP000243657"/>
    </source>
</evidence>
<keyword evidence="8" id="KW-1185">Reference proteome</keyword>
<dbReference type="InterPro" id="IPR019874">
    <property type="entry name" value="RF_methyltr_PrmC"/>
</dbReference>
<dbReference type="NCBIfam" id="TIGR00536">
    <property type="entry name" value="hemK_fam"/>
    <property type="match status" value="1"/>
</dbReference>
<keyword evidence="3 7" id="KW-0808">Transferase</keyword>
<dbReference type="InterPro" id="IPR007848">
    <property type="entry name" value="Small_mtfrase_dom"/>
</dbReference>
<dbReference type="InterPro" id="IPR004556">
    <property type="entry name" value="HemK-like"/>
</dbReference>
<dbReference type="PANTHER" id="PTHR18895">
    <property type="entry name" value="HEMK METHYLTRANSFERASE"/>
    <property type="match status" value="1"/>
</dbReference>
<evidence type="ECO:0000259" key="6">
    <source>
        <dbReference type="Pfam" id="PF05175"/>
    </source>
</evidence>
<keyword evidence="2 7" id="KW-0489">Methyltransferase</keyword>
<dbReference type="InterPro" id="IPR050320">
    <property type="entry name" value="N5-glutamine_MTase"/>
</dbReference>
<evidence type="ECO:0000256" key="1">
    <source>
        <dbReference type="ARBA" id="ARBA00012771"/>
    </source>
</evidence>
<dbReference type="Gene3D" id="3.40.50.150">
    <property type="entry name" value="Vaccinia Virus protein VP39"/>
    <property type="match status" value="1"/>
</dbReference>
<dbReference type="Gene3D" id="1.10.8.10">
    <property type="entry name" value="DNA helicase RuvA subunit, C-terminal domain"/>
    <property type="match status" value="1"/>
</dbReference>
<dbReference type="NCBIfam" id="TIGR03534">
    <property type="entry name" value="RF_mod_PrmC"/>
    <property type="match status" value="1"/>
</dbReference>
<dbReference type="CDD" id="cd02440">
    <property type="entry name" value="AdoMet_MTases"/>
    <property type="match status" value="1"/>
</dbReference>
<dbReference type="InterPro" id="IPR002052">
    <property type="entry name" value="DNA_methylase_N6_adenine_CS"/>
</dbReference>
<dbReference type="PANTHER" id="PTHR18895:SF74">
    <property type="entry name" value="MTRF1L RELEASE FACTOR GLUTAMINE METHYLTRANSFERASE"/>
    <property type="match status" value="1"/>
</dbReference>
<dbReference type="PROSITE" id="PS00092">
    <property type="entry name" value="N6_MTASE"/>
    <property type="match status" value="1"/>
</dbReference>
<dbReference type="SUPFAM" id="SSF53335">
    <property type="entry name" value="S-adenosyl-L-methionine-dependent methyltransferases"/>
    <property type="match status" value="1"/>
</dbReference>
<protein>
    <recommendedName>
        <fullName evidence="1">peptide chain release factor N(5)-glutamine methyltransferase</fullName>
        <ecNumber evidence="1">2.1.1.297</ecNumber>
    </recommendedName>
</protein>
<evidence type="ECO:0000313" key="7">
    <source>
        <dbReference type="EMBL" id="OZG55076.1"/>
    </source>
</evidence>
<keyword evidence="4" id="KW-0949">S-adenosyl-L-methionine</keyword>
<dbReference type="Proteomes" id="UP000243657">
    <property type="component" value="Unassembled WGS sequence"/>
</dbReference>
<reference evidence="7 8" key="1">
    <citation type="journal article" date="2017" name="BMC Genomics">
        <title>Comparative genomic and phylogenomic analyses of the Bifidobacteriaceae family.</title>
        <authorList>
            <person name="Lugli G.A."/>
            <person name="Milani C."/>
            <person name="Turroni F."/>
            <person name="Duranti S."/>
            <person name="Mancabelli L."/>
            <person name="Mangifesta M."/>
            <person name="Ferrario C."/>
            <person name="Modesto M."/>
            <person name="Mattarelli P."/>
            <person name="Jiri K."/>
            <person name="van Sinderen D."/>
            <person name="Ventura M."/>
        </authorList>
    </citation>
    <scope>NUCLEOTIDE SEQUENCE [LARGE SCALE GENOMIC DNA]</scope>
    <source>
        <strain evidence="7 8">DSM 24762</strain>
    </source>
</reference>
<dbReference type="EC" id="2.1.1.297" evidence="1"/>
<dbReference type="EMBL" id="MWWT01000001">
    <property type="protein sequence ID" value="OZG55076.1"/>
    <property type="molecule type" value="Genomic_DNA"/>
</dbReference>
<dbReference type="GO" id="GO:0032259">
    <property type="term" value="P:methylation"/>
    <property type="evidence" value="ECO:0007669"/>
    <property type="project" value="UniProtKB-KW"/>
</dbReference>
<evidence type="ECO:0000256" key="5">
    <source>
        <dbReference type="ARBA" id="ARBA00048391"/>
    </source>
</evidence>
<dbReference type="Pfam" id="PF05175">
    <property type="entry name" value="MTS"/>
    <property type="match status" value="1"/>
</dbReference>
<comment type="catalytic activity">
    <reaction evidence="5">
        <text>L-glutaminyl-[peptide chain release factor] + S-adenosyl-L-methionine = N(5)-methyl-L-glutaminyl-[peptide chain release factor] + S-adenosyl-L-homocysteine + H(+)</text>
        <dbReference type="Rhea" id="RHEA:42896"/>
        <dbReference type="Rhea" id="RHEA-COMP:10271"/>
        <dbReference type="Rhea" id="RHEA-COMP:10272"/>
        <dbReference type="ChEBI" id="CHEBI:15378"/>
        <dbReference type="ChEBI" id="CHEBI:30011"/>
        <dbReference type="ChEBI" id="CHEBI:57856"/>
        <dbReference type="ChEBI" id="CHEBI:59789"/>
        <dbReference type="ChEBI" id="CHEBI:61891"/>
        <dbReference type="EC" id="2.1.1.297"/>
    </reaction>
</comment>